<feature type="repeat" description="PPR" evidence="3">
    <location>
        <begin position="80"/>
        <end position="114"/>
    </location>
</feature>
<evidence type="ECO:0000256" key="1">
    <source>
        <dbReference type="ARBA" id="ARBA00006643"/>
    </source>
</evidence>
<dbReference type="Proteomes" id="UP001157418">
    <property type="component" value="Unassembled WGS sequence"/>
</dbReference>
<comment type="similarity">
    <text evidence="1">Belongs to the PPR family. PCMP-H subfamily.</text>
</comment>
<dbReference type="Pfam" id="PF20431">
    <property type="entry name" value="E_motif"/>
    <property type="match status" value="1"/>
</dbReference>
<dbReference type="Gene3D" id="1.25.40.10">
    <property type="entry name" value="Tetratricopeptide repeat domain"/>
    <property type="match status" value="4"/>
</dbReference>
<sequence length="523" mass="59461">MGFIAMLSHSPSKTIKQKVMSLIHDSKELHIIFQIHAFLLKTSLQSDNFIITKLLRNFSLNSSNNLRYARSLFDEMPCPDTFLWNTMIRAYLNSQNHNECLSLFHQLRRQDHLFIDSFSLSLVVQACGRSGFLQNGQTIHTQVLKLGFGNDLFVQTGLTEMYVKFGWIEFARKVFGEMNDPDLVSYNVMLAEYVRIGEVSLARQLFDKMSQRDLVSWNIMIHGYASLPHGDKDLVSWSKQSHEGLNLFHDMQLANFLPDKITIVSVLSACGDLCALTTGMKVHKYIIQNRIEIDIKLATSLVNMYAKCGDINTALKVFNDIKKKDVFLWSAMIMGLSNHGYGDLALDHFNNMINEGVKPNGVTFIGVLSACSHIGLVDKGWEYFNSMSDVYGLTQEMEHYGCMVDILSRAGHLDNAKDLIMNMPFEPDVVVWRGLLGGCKIHKNVEIGEEVNRKIMALEGYDDGNYVLLSDIYCEGKRWEEAVNVRKKMEEVRIQKSLGMSSIEVDITPNQDLDLTDILYQNS</sequence>
<dbReference type="GO" id="GO:0003729">
    <property type="term" value="F:mRNA binding"/>
    <property type="evidence" value="ECO:0007669"/>
    <property type="project" value="UniProtKB-ARBA"/>
</dbReference>
<evidence type="ECO:0000313" key="4">
    <source>
        <dbReference type="EMBL" id="CAH1439897.1"/>
    </source>
</evidence>
<feature type="repeat" description="PPR" evidence="3">
    <location>
        <begin position="182"/>
        <end position="216"/>
    </location>
</feature>
<dbReference type="InterPro" id="IPR046848">
    <property type="entry name" value="E_motif"/>
</dbReference>
<dbReference type="PANTHER" id="PTHR47926:SF537">
    <property type="entry name" value="PENTACOTRIPEPTIDE-REPEAT REGION OF PRORP DOMAIN-CONTAINING PROTEIN"/>
    <property type="match status" value="1"/>
</dbReference>
<keyword evidence="2" id="KW-0677">Repeat</keyword>
<evidence type="ECO:0000256" key="3">
    <source>
        <dbReference type="PROSITE-ProRule" id="PRU00708"/>
    </source>
</evidence>
<dbReference type="FunFam" id="1.25.40.10:FF:000690">
    <property type="entry name" value="Pentatricopeptide repeat-containing protein"/>
    <property type="match status" value="1"/>
</dbReference>
<organism evidence="4 5">
    <name type="scientific">Lactuca virosa</name>
    <dbReference type="NCBI Taxonomy" id="75947"/>
    <lineage>
        <taxon>Eukaryota</taxon>
        <taxon>Viridiplantae</taxon>
        <taxon>Streptophyta</taxon>
        <taxon>Embryophyta</taxon>
        <taxon>Tracheophyta</taxon>
        <taxon>Spermatophyta</taxon>
        <taxon>Magnoliopsida</taxon>
        <taxon>eudicotyledons</taxon>
        <taxon>Gunneridae</taxon>
        <taxon>Pentapetalae</taxon>
        <taxon>asterids</taxon>
        <taxon>campanulids</taxon>
        <taxon>Asterales</taxon>
        <taxon>Asteraceae</taxon>
        <taxon>Cichorioideae</taxon>
        <taxon>Cichorieae</taxon>
        <taxon>Lactucinae</taxon>
        <taxon>Lactuca</taxon>
    </lineage>
</organism>
<gene>
    <name evidence="4" type="ORF">LVIROSA_LOCUS26063</name>
</gene>
<evidence type="ECO:0000256" key="2">
    <source>
        <dbReference type="ARBA" id="ARBA00022737"/>
    </source>
</evidence>
<dbReference type="PANTHER" id="PTHR47926">
    <property type="entry name" value="PENTATRICOPEPTIDE REPEAT-CONTAINING PROTEIN"/>
    <property type="match status" value="1"/>
</dbReference>
<dbReference type="InterPro" id="IPR046960">
    <property type="entry name" value="PPR_At4g14850-like_plant"/>
</dbReference>
<dbReference type="InterPro" id="IPR002885">
    <property type="entry name" value="PPR_rpt"/>
</dbReference>
<protein>
    <submittedName>
        <fullName evidence="4">Uncharacterized protein</fullName>
    </submittedName>
</protein>
<name>A0AAU9NPU0_9ASTR</name>
<dbReference type="EMBL" id="CAKMRJ010005412">
    <property type="protein sequence ID" value="CAH1439897.1"/>
    <property type="molecule type" value="Genomic_DNA"/>
</dbReference>
<evidence type="ECO:0000313" key="5">
    <source>
        <dbReference type="Proteomes" id="UP001157418"/>
    </source>
</evidence>
<dbReference type="GO" id="GO:0009451">
    <property type="term" value="P:RNA modification"/>
    <property type="evidence" value="ECO:0007669"/>
    <property type="project" value="InterPro"/>
</dbReference>
<dbReference type="FunFam" id="1.25.40.10:FF:000470">
    <property type="entry name" value="Pentatricopeptide repeat-containing protein At5g66520"/>
    <property type="match status" value="1"/>
</dbReference>
<dbReference type="PROSITE" id="PS51375">
    <property type="entry name" value="PPR"/>
    <property type="match status" value="3"/>
</dbReference>
<dbReference type="InterPro" id="IPR011990">
    <property type="entry name" value="TPR-like_helical_dom_sf"/>
</dbReference>
<keyword evidence="5" id="KW-1185">Reference proteome</keyword>
<comment type="caution">
    <text evidence="4">The sequence shown here is derived from an EMBL/GenBank/DDBJ whole genome shotgun (WGS) entry which is preliminary data.</text>
</comment>
<dbReference type="Pfam" id="PF13041">
    <property type="entry name" value="PPR_2"/>
    <property type="match status" value="2"/>
</dbReference>
<accession>A0AAU9NPU0</accession>
<reference evidence="4 5" key="1">
    <citation type="submission" date="2022-01" db="EMBL/GenBank/DDBJ databases">
        <authorList>
            <person name="Xiong W."/>
            <person name="Schranz E."/>
        </authorList>
    </citation>
    <scope>NUCLEOTIDE SEQUENCE [LARGE SCALE GENOMIC DNA]</scope>
</reference>
<feature type="repeat" description="PPR" evidence="3">
    <location>
        <begin position="325"/>
        <end position="359"/>
    </location>
</feature>
<dbReference type="NCBIfam" id="TIGR00756">
    <property type="entry name" value="PPR"/>
    <property type="match status" value="4"/>
</dbReference>
<proteinExistence type="inferred from homology"/>
<dbReference type="AlphaFoldDB" id="A0AAU9NPU0"/>
<dbReference type="Pfam" id="PF01535">
    <property type="entry name" value="PPR"/>
    <property type="match status" value="3"/>
</dbReference>